<dbReference type="EC" id="2.1.1.64" evidence="1"/>
<dbReference type="SUPFAM" id="SSF53335">
    <property type="entry name" value="S-adenosyl-L-methionine-dependent methyltransferases"/>
    <property type="match status" value="1"/>
</dbReference>
<comment type="caution">
    <text evidence="1">The sequence shown here is derived from an EMBL/GenBank/DDBJ whole genome shotgun (WGS) entry which is preliminary data.</text>
</comment>
<dbReference type="EMBL" id="JBHSGP010000005">
    <property type="protein sequence ID" value="MFC4721291.1"/>
    <property type="molecule type" value="Genomic_DNA"/>
</dbReference>
<evidence type="ECO:0000313" key="1">
    <source>
        <dbReference type="EMBL" id="MFC4721291.1"/>
    </source>
</evidence>
<keyword evidence="1" id="KW-0489">Methyltransferase</keyword>
<dbReference type="RefSeq" id="WP_387960850.1">
    <property type="nucleotide sequence ID" value="NZ_JBHSGP010000005.1"/>
</dbReference>
<dbReference type="EC" id="2.1.1.222" evidence="1"/>
<keyword evidence="2" id="KW-1185">Reference proteome</keyword>
<keyword evidence="1" id="KW-0808">Transferase</keyword>
<dbReference type="Pfam" id="PF13489">
    <property type="entry name" value="Methyltransf_23"/>
    <property type="match status" value="1"/>
</dbReference>
<proteinExistence type="predicted"/>
<sequence length="272" mass="32231">MKIWHPNNVDYVPLSALSKYCNDGYYDIIDANESIKLQVFLKSYEDHSRSQNLEPFNHTLYQDLPYSIHTKVWKERQKDLKIIDELLQNKPNSNILDVGSWNGWLSNRLSINGHNVVAVNIFTDEINGLKSQKNYDTKFISLHLLPHEIYRIKHSFDVIIFNRNWAHLQNRGKIFNDAKNRLTKNGIIVFTGLAIYKNSTSIRKTLKIADEEFRNKYGIPLYFFNSKGYLDYSDLPFFRSRKIKLFEYHPLRSLIKTFFSKKAKLYYGIYQK</sequence>
<dbReference type="Proteomes" id="UP001595953">
    <property type="component" value="Unassembled WGS sequence"/>
</dbReference>
<dbReference type="Gene3D" id="3.40.50.150">
    <property type="entry name" value="Vaccinia Virus protein VP39"/>
    <property type="match status" value="1"/>
</dbReference>
<dbReference type="InterPro" id="IPR029063">
    <property type="entry name" value="SAM-dependent_MTases_sf"/>
</dbReference>
<dbReference type="GO" id="GO:0032259">
    <property type="term" value="P:methylation"/>
    <property type="evidence" value="ECO:0007669"/>
    <property type="project" value="UniProtKB-KW"/>
</dbReference>
<gene>
    <name evidence="1" type="ORF">ACFO5O_03075</name>
</gene>
<dbReference type="GO" id="GO:0061542">
    <property type="term" value="F:3-demethylubiquinol 3-O-methyltransferase activity"/>
    <property type="evidence" value="ECO:0007669"/>
    <property type="project" value="UniProtKB-EC"/>
</dbReference>
<organism evidence="1 2">
    <name type="scientific">Geojedonia litorea</name>
    <dbReference type="NCBI Taxonomy" id="1268269"/>
    <lineage>
        <taxon>Bacteria</taxon>
        <taxon>Pseudomonadati</taxon>
        <taxon>Bacteroidota</taxon>
        <taxon>Flavobacteriia</taxon>
        <taxon>Flavobacteriales</taxon>
        <taxon>Flavobacteriaceae</taxon>
        <taxon>Geojedonia</taxon>
    </lineage>
</organism>
<protein>
    <submittedName>
        <fullName evidence="1">Class I SAM-dependent methyltransferase</fullName>
        <ecNumber evidence="1">2.1.1.222</ecNumber>
        <ecNumber evidence="1">2.1.1.64</ecNumber>
    </submittedName>
</protein>
<name>A0ABV9MZ52_9FLAO</name>
<reference evidence="2" key="1">
    <citation type="journal article" date="2019" name="Int. J. Syst. Evol. Microbiol.">
        <title>The Global Catalogue of Microorganisms (GCM) 10K type strain sequencing project: providing services to taxonomists for standard genome sequencing and annotation.</title>
        <authorList>
            <consortium name="The Broad Institute Genomics Platform"/>
            <consortium name="The Broad Institute Genome Sequencing Center for Infectious Disease"/>
            <person name="Wu L."/>
            <person name="Ma J."/>
        </authorList>
    </citation>
    <scope>NUCLEOTIDE SEQUENCE [LARGE SCALE GENOMIC DNA]</scope>
    <source>
        <strain evidence="2">CCUG 63682</strain>
    </source>
</reference>
<evidence type="ECO:0000313" key="2">
    <source>
        <dbReference type="Proteomes" id="UP001595953"/>
    </source>
</evidence>
<dbReference type="GO" id="GO:0102208">
    <property type="term" value="F:2-polyprenyl-6-hydroxyphenol methylase activity"/>
    <property type="evidence" value="ECO:0007669"/>
    <property type="project" value="UniProtKB-EC"/>
</dbReference>
<accession>A0ABV9MZ52</accession>